<sequence>MKSLNELQREINEKGTATISVTLPVHIIEGLRSSPPSREAIQYAANAMVEETKWLPSQLLEYAIAVEVWIGYATQSYEEFHHAMRVGARSSTTLGQLIAWIDHAMLHTTSSTHKMLWAWGSREVDLYADARPKMSTMLKQMGVGEEMHVSLIEKPDQAHILEGLEKMGIGHS</sequence>
<keyword evidence="2" id="KW-1185">Reference proteome</keyword>
<dbReference type="Proteomes" id="UP000073492">
    <property type="component" value="Unassembled WGS sequence"/>
</dbReference>
<reference evidence="1 2" key="1">
    <citation type="submission" date="2015-07" db="EMBL/GenBank/DDBJ databases">
        <title>Comparative genomics of the Sigatoka disease complex on banana suggests a link between parallel evolutionary changes in Pseudocercospora fijiensis and Pseudocercospora eumusae and increased virulence on the banana host.</title>
        <authorList>
            <person name="Chang T.-C."/>
            <person name="Salvucci A."/>
            <person name="Crous P.W."/>
            <person name="Stergiopoulos I."/>
        </authorList>
    </citation>
    <scope>NUCLEOTIDE SEQUENCE [LARGE SCALE GENOMIC DNA]</scope>
    <source>
        <strain evidence="1 2">CBS 116634</strain>
    </source>
</reference>
<protein>
    <submittedName>
        <fullName evidence="1">Uncharacterized protein</fullName>
    </submittedName>
</protein>
<evidence type="ECO:0000313" key="2">
    <source>
        <dbReference type="Proteomes" id="UP000073492"/>
    </source>
</evidence>
<organism evidence="1 2">
    <name type="scientific">Pseudocercospora musae</name>
    <dbReference type="NCBI Taxonomy" id="113226"/>
    <lineage>
        <taxon>Eukaryota</taxon>
        <taxon>Fungi</taxon>
        <taxon>Dikarya</taxon>
        <taxon>Ascomycota</taxon>
        <taxon>Pezizomycotina</taxon>
        <taxon>Dothideomycetes</taxon>
        <taxon>Dothideomycetidae</taxon>
        <taxon>Mycosphaerellales</taxon>
        <taxon>Mycosphaerellaceae</taxon>
        <taxon>Pseudocercospora</taxon>
    </lineage>
</organism>
<proteinExistence type="predicted"/>
<gene>
    <name evidence="1" type="ORF">AC579_8923</name>
</gene>
<dbReference type="AlphaFoldDB" id="A0A139HHD6"/>
<evidence type="ECO:0000313" key="1">
    <source>
        <dbReference type="EMBL" id="KXT01769.1"/>
    </source>
</evidence>
<accession>A0A139HHD6</accession>
<comment type="caution">
    <text evidence="1">The sequence shown here is derived from an EMBL/GenBank/DDBJ whole genome shotgun (WGS) entry which is preliminary data.</text>
</comment>
<dbReference type="EMBL" id="LFZO01000645">
    <property type="protein sequence ID" value="KXT01769.1"/>
    <property type="molecule type" value="Genomic_DNA"/>
</dbReference>
<name>A0A139HHD6_9PEZI</name>